<feature type="region of interest" description="Disordered" evidence="1">
    <location>
        <begin position="19"/>
        <end position="38"/>
    </location>
</feature>
<gene>
    <name evidence="2" type="ORF">CHRIB12_LOCUS7152</name>
</gene>
<proteinExistence type="predicted"/>
<protein>
    <submittedName>
        <fullName evidence="2">Uncharacterized protein</fullName>
    </submittedName>
</protein>
<evidence type="ECO:0000313" key="3">
    <source>
        <dbReference type="Proteomes" id="UP000684084"/>
    </source>
</evidence>
<evidence type="ECO:0000313" key="2">
    <source>
        <dbReference type="EMBL" id="CAB5358182.1"/>
    </source>
</evidence>
<dbReference type="Proteomes" id="UP000684084">
    <property type="component" value="Unassembled WGS sequence"/>
</dbReference>
<feature type="compositionally biased region" description="Low complexity" evidence="1">
    <location>
        <begin position="24"/>
        <end position="38"/>
    </location>
</feature>
<dbReference type="AlphaFoldDB" id="A0A915Z2C0"/>
<evidence type="ECO:0000256" key="1">
    <source>
        <dbReference type="SAM" id="MobiDB-lite"/>
    </source>
</evidence>
<name>A0A915Z2C0_9GLOM</name>
<comment type="caution">
    <text evidence="2">The sequence shown here is derived from an EMBL/GenBank/DDBJ whole genome shotgun (WGS) entry which is preliminary data.</text>
</comment>
<accession>A0A915Z2C0</accession>
<sequence>MISTKKRLYALLQFSTEEHRVNQNETESITSSASSSSSNISFKVVTYDIWTRFKQIVDRIMTEEVLTLNEICSNILIVTGWVRSAHKQ</sequence>
<dbReference type="EMBL" id="CAGKOT010000012">
    <property type="protein sequence ID" value="CAB5358182.1"/>
    <property type="molecule type" value="Genomic_DNA"/>
</dbReference>
<reference evidence="2" key="1">
    <citation type="submission" date="2020-05" db="EMBL/GenBank/DDBJ databases">
        <authorList>
            <person name="Rincon C."/>
            <person name="Sanders R I."/>
            <person name="Robbins C."/>
            <person name="Chaturvedi A."/>
        </authorList>
    </citation>
    <scope>NUCLEOTIDE SEQUENCE</scope>
    <source>
        <strain evidence="2">CHB12</strain>
    </source>
</reference>
<organism evidence="2 3">
    <name type="scientific">Rhizophagus irregularis</name>
    <dbReference type="NCBI Taxonomy" id="588596"/>
    <lineage>
        <taxon>Eukaryota</taxon>
        <taxon>Fungi</taxon>
        <taxon>Fungi incertae sedis</taxon>
        <taxon>Mucoromycota</taxon>
        <taxon>Glomeromycotina</taxon>
        <taxon>Glomeromycetes</taxon>
        <taxon>Glomerales</taxon>
        <taxon>Glomeraceae</taxon>
        <taxon>Rhizophagus</taxon>
    </lineage>
</organism>